<dbReference type="InterPro" id="IPR000836">
    <property type="entry name" value="PRTase_dom"/>
</dbReference>
<dbReference type="SUPFAM" id="SSF53271">
    <property type="entry name" value="PRTase-like"/>
    <property type="match status" value="1"/>
</dbReference>
<dbReference type="PANTHER" id="PTHR47505">
    <property type="entry name" value="DNA UTILIZATION PROTEIN YHGH"/>
    <property type="match status" value="1"/>
</dbReference>
<organism evidence="2 3">
    <name type="scientific">Providencia rustigianii</name>
    <dbReference type="NCBI Taxonomy" id="158850"/>
    <lineage>
        <taxon>Bacteria</taxon>
        <taxon>Pseudomonadati</taxon>
        <taxon>Pseudomonadota</taxon>
        <taxon>Gammaproteobacteria</taxon>
        <taxon>Enterobacterales</taxon>
        <taxon>Morganellaceae</taxon>
        <taxon>Providencia</taxon>
    </lineage>
</organism>
<reference evidence="2 3" key="1">
    <citation type="submission" date="2018-06" db="EMBL/GenBank/DDBJ databases">
        <authorList>
            <consortium name="Pathogen Informatics"/>
            <person name="Doyle S."/>
        </authorList>
    </citation>
    <scope>NUCLEOTIDE SEQUENCE [LARGE SCALE GENOMIC DNA]</scope>
    <source>
        <strain evidence="2 3">NCTC12026</strain>
    </source>
</reference>
<proteinExistence type="inferred from homology"/>
<dbReference type="OrthoDB" id="9793412at2"/>
<dbReference type="InterPro" id="IPR029057">
    <property type="entry name" value="PRTase-like"/>
</dbReference>
<accession>A0A379FZJ6</accession>
<dbReference type="RefSeq" id="WP_039854606.1">
    <property type="nucleotide sequence ID" value="NZ_CABLCG010000038.1"/>
</dbReference>
<dbReference type="CDD" id="cd06223">
    <property type="entry name" value="PRTases_typeI"/>
    <property type="match status" value="1"/>
</dbReference>
<dbReference type="AlphaFoldDB" id="A0A379FZJ6"/>
<dbReference type="InterPro" id="IPR051910">
    <property type="entry name" value="ComF/GntX_DNA_util-trans"/>
</dbReference>
<comment type="similarity">
    <text evidence="1">Belongs to the ComF/GntX family.</text>
</comment>
<dbReference type="Gene3D" id="3.40.50.2020">
    <property type="match status" value="1"/>
</dbReference>
<name>A0A379FZJ6_9GAMM</name>
<evidence type="ECO:0000256" key="1">
    <source>
        <dbReference type="ARBA" id="ARBA00008007"/>
    </source>
</evidence>
<dbReference type="Proteomes" id="UP000255129">
    <property type="component" value="Unassembled WGS sequence"/>
</dbReference>
<gene>
    <name evidence="2" type="ORF">NCTC12026_00435</name>
</gene>
<protein>
    <submittedName>
        <fullName evidence="2">DNA utilization protein GntX</fullName>
    </submittedName>
</protein>
<dbReference type="EMBL" id="UGUA01000002">
    <property type="protein sequence ID" value="SUC34106.1"/>
    <property type="molecule type" value="Genomic_DNA"/>
</dbReference>
<evidence type="ECO:0000313" key="3">
    <source>
        <dbReference type="Proteomes" id="UP000255129"/>
    </source>
</evidence>
<dbReference type="PANTHER" id="PTHR47505:SF1">
    <property type="entry name" value="DNA UTILIZATION PROTEIN YHGH"/>
    <property type="match status" value="1"/>
</dbReference>
<sequence>MLTMEGGCWLCHQSLKLPHQGICSFCLKSLPMMPRCCLQCGLPSEQPHIPCGRCLRHPPAWQRLIAVSPYQAPLRKLIHHYKFQRQPQLASALTRIFLLFWQMGYRQQRWNKPDLLMTIPAHPRRRWRRGFDHMELIGDRLARWLNIGYSQNSLLRTRDTLAQVSLARHQRHKNLNQAFTLETSVYGLHIAIIDDVITTGATMNAAAQLLICAGAHTVDAWSLCRTL</sequence>
<evidence type="ECO:0000313" key="2">
    <source>
        <dbReference type="EMBL" id="SUC34106.1"/>
    </source>
</evidence>